<evidence type="ECO:0000313" key="4">
    <source>
        <dbReference type="EMBL" id="MDA4848655.1"/>
    </source>
</evidence>
<dbReference type="SUPFAM" id="SSF52833">
    <property type="entry name" value="Thioredoxin-like"/>
    <property type="match status" value="1"/>
</dbReference>
<evidence type="ECO:0000259" key="3">
    <source>
        <dbReference type="PROSITE" id="PS50405"/>
    </source>
</evidence>
<evidence type="ECO:0000313" key="5">
    <source>
        <dbReference type="Proteomes" id="UP001148313"/>
    </source>
</evidence>
<feature type="domain" description="GST N-terminal" evidence="2">
    <location>
        <begin position="1"/>
        <end position="81"/>
    </location>
</feature>
<name>A0ABT4VWS1_9HYPH</name>
<dbReference type="InterPro" id="IPR036282">
    <property type="entry name" value="Glutathione-S-Trfase_C_sf"/>
</dbReference>
<protein>
    <submittedName>
        <fullName evidence="4">Glutathione S-transferase family protein</fullName>
    </submittedName>
</protein>
<evidence type="ECO:0000259" key="2">
    <source>
        <dbReference type="PROSITE" id="PS50404"/>
    </source>
</evidence>
<dbReference type="Gene3D" id="3.40.30.10">
    <property type="entry name" value="Glutaredoxin"/>
    <property type="match status" value="1"/>
</dbReference>
<dbReference type="RefSeq" id="WP_271092529.1">
    <property type="nucleotide sequence ID" value="NZ_JAPJZH010000026.1"/>
</dbReference>
<dbReference type="CDD" id="cd00570">
    <property type="entry name" value="GST_N_family"/>
    <property type="match status" value="1"/>
</dbReference>
<comment type="similarity">
    <text evidence="1">Belongs to the GST superfamily.</text>
</comment>
<comment type="caution">
    <text evidence="4">The sequence shown here is derived from an EMBL/GenBank/DDBJ whole genome shotgun (WGS) entry which is preliminary data.</text>
</comment>
<organism evidence="4 5">
    <name type="scientific">Hoeflea poritis</name>
    <dbReference type="NCBI Taxonomy" id="2993659"/>
    <lineage>
        <taxon>Bacteria</taxon>
        <taxon>Pseudomonadati</taxon>
        <taxon>Pseudomonadota</taxon>
        <taxon>Alphaproteobacteria</taxon>
        <taxon>Hyphomicrobiales</taxon>
        <taxon>Rhizobiaceae</taxon>
        <taxon>Hoeflea</taxon>
    </lineage>
</organism>
<dbReference type="Gene3D" id="1.20.1050.10">
    <property type="match status" value="1"/>
</dbReference>
<dbReference type="SFLD" id="SFLDS00019">
    <property type="entry name" value="Glutathione_Transferase_(cytos"/>
    <property type="match status" value="1"/>
</dbReference>
<keyword evidence="5" id="KW-1185">Reference proteome</keyword>
<reference evidence="4" key="1">
    <citation type="submission" date="2022-11" db="EMBL/GenBank/DDBJ databases">
        <title>Hoeflea poritis sp. nov., isolated from scleractinian coral Porites lutea.</title>
        <authorList>
            <person name="Zhang G."/>
            <person name="Wei Q."/>
            <person name="Cai L."/>
        </authorList>
    </citation>
    <scope>NUCLEOTIDE SEQUENCE</scope>
    <source>
        <strain evidence="4">E7-10</strain>
    </source>
</reference>
<dbReference type="Pfam" id="PF00043">
    <property type="entry name" value="GST_C"/>
    <property type="match status" value="1"/>
</dbReference>
<dbReference type="Pfam" id="PF02798">
    <property type="entry name" value="GST_N"/>
    <property type="match status" value="1"/>
</dbReference>
<proteinExistence type="inferred from homology"/>
<sequence>MLKLYHNGNSVCSIKARIVLAEKQLEWESVHISLPDGEQLTPEFLKINPKGVVPVLEHDGRRIFESSIIAEYVDTLSDTNPLMPEDPYLQARTRVWGTNTLEYHDHVNTLTFASYQRTMLLKKPAEELEARYAKLPNRIRARKLRDLIENGPSSDYVPVAFGGLSKMCASIEAELENGPWLMGDDFSLADTLPLSYIYRIECLGLEGLWESRFPRVTDWYRRLKARPSMDQAVGPYLNEAQLAGIKAEGRRAFLSDDRFSEYLS</sequence>
<dbReference type="SUPFAM" id="SSF47616">
    <property type="entry name" value="GST C-terminal domain-like"/>
    <property type="match status" value="1"/>
</dbReference>
<dbReference type="InterPro" id="IPR036249">
    <property type="entry name" value="Thioredoxin-like_sf"/>
</dbReference>
<dbReference type="InterPro" id="IPR004045">
    <property type="entry name" value="Glutathione_S-Trfase_N"/>
</dbReference>
<dbReference type="CDD" id="cd00299">
    <property type="entry name" value="GST_C_family"/>
    <property type="match status" value="1"/>
</dbReference>
<evidence type="ECO:0000256" key="1">
    <source>
        <dbReference type="RuleBase" id="RU003494"/>
    </source>
</evidence>
<dbReference type="InterPro" id="IPR004046">
    <property type="entry name" value="GST_C"/>
</dbReference>
<dbReference type="EMBL" id="JAPJZH010000026">
    <property type="protein sequence ID" value="MDA4848655.1"/>
    <property type="molecule type" value="Genomic_DNA"/>
</dbReference>
<dbReference type="PROSITE" id="PS50404">
    <property type="entry name" value="GST_NTER"/>
    <property type="match status" value="1"/>
</dbReference>
<dbReference type="InterPro" id="IPR010987">
    <property type="entry name" value="Glutathione-S-Trfase_C-like"/>
</dbReference>
<dbReference type="PROSITE" id="PS50405">
    <property type="entry name" value="GST_CTER"/>
    <property type="match status" value="1"/>
</dbReference>
<feature type="domain" description="GST C-terminal" evidence="3">
    <location>
        <begin position="86"/>
        <end position="253"/>
    </location>
</feature>
<gene>
    <name evidence="4" type="ORF">OOZ53_25085</name>
</gene>
<accession>A0ABT4VWS1</accession>
<dbReference type="PANTHER" id="PTHR44051:SF8">
    <property type="entry name" value="GLUTATHIONE S-TRANSFERASE GSTA"/>
    <property type="match status" value="1"/>
</dbReference>
<dbReference type="SFLD" id="SFLDG00358">
    <property type="entry name" value="Main_(cytGST)"/>
    <property type="match status" value="1"/>
</dbReference>
<dbReference type="Proteomes" id="UP001148313">
    <property type="component" value="Unassembled WGS sequence"/>
</dbReference>
<dbReference type="InterPro" id="IPR040079">
    <property type="entry name" value="Glutathione_S-Trfase"/>
</dbReference>
<dbReference type="PANTHER" id="PTHR44051">
    <property type="entry name" value="GLUTATHIONE S-TRANSFERASE-RELATED"/>
    <property type="match status" value="1"/>
</dbReference>